<organism evidence="1 2">
    <name type="scientific">Perkinsus chesapeaki</name>
    <name type="common">Clam parasite</name>
    <name type="synonym">Perkinsus andrewsi</name>
    <dbReference type="NCBI Taxonomy" id="330153"/>
    <lineage>
        <taxon>Eukaryota</taxon>
        <taxon>Sar</taxon>
        <taxon>Alveolata</taxon>
        <taxon>Perkinsozoa</taxon>
        <taxon>Perkinsea</taxon>
        <taxon>Perkinsida</taxon>
        <taxon>Perkinsidae</taxon>
        <taxon>Perkinsus</taxon>
    </lineage>
</organism>
<evidence type="ECO:0000313" key="1">
    <source>
        <dbReference type="EMBL" id="KAF4657794.1"/>
    </source>
</evidence>
<dbReference type="EMBL" id="JAAPAO010000523">
    <property type="protein sequence ID" value="KAF4657794.1"/>
    <property type="molecule type" value="Genomic_DNA"/>
</dbReference>
<reference evidence="1 2" key="1">
    <citation type="submission" date="2020-04" db="EMBL/GenBank/DDBJ databases">
        <title>Perkinsus chesapeaki whole genome sequence.</title>
        <authorList>
            <person name="Bogema D.R."/>
        </authorList>
    </citation>
    <scope>NUCLEOTIDE SEQUENCE [LARGE SCALE GENOMIC DNA]</scope>
    <source>
        <strain evidence="1">ATCC PRA-425</strain>
    </source>
</reference>
<name>A0A7J6LEW3_PERCH</name>
<protein>
    <submittedName>
        <fullName evidence="1">Uncharacterized protein</fullName>
    </submittedName>
</protein>
<dbReference type="OrthoDB" id="425459at2759"/>
<proteinExistence type="predicted"/>
<dbReference type="AlphaFoldDB" id="A0A7J6LEW3"/>
<sequence>LYYMGNTQCCESAPRKPTGDGSTLPDSKKPVKCYIQKAGPYSPNYKAFTNENLEWMEFVKNTSGALKSRSKSGQGTAADDRLFTLEKFVDCPGGTRETLGSIEIASPDVTVSENDTDWTALTKARVEVKSNGHGTDSISAAQLSVKVKCGKDQKHDSLQVVDSSDANKRAYTVTHRYFTFTCSEFQEGVSSDDFRIDLETSPGPDAYDGSVIMLAFIVACTARPTDQLRKAVASAIESIIEESPE</sequence>
<evidence type="ECO:0000313" key="2">
    <source>
        <dbReference type="Proteomes" id="UP000591131"/>
    </source>
</evidence>
<dbReference type="Proteomes" id="UP000591131">
    <property type="component" value="Unassembled WGS sequence"/>
</dbReference>
<gene>
    <name evidence="1" type="ORF">FOL47_008295</name>
</gene>
<feature type="non-terminal residue" evidence="1">
    <location>
        <position position="1"/>
    </location>
</feature>
<keyword evidence="2" id="KW-1185">Reference proteome</keyword>
<accession>A0A7J6LEW3</accession>
<comment type="caution">
    <text evidence="1">The sequence shown here is derived from an EMBL/GenBank/DDBJ whole genome shotgun (WGS) entry which is preliminary data.</text>
</comment>